<proteinExistence type="predicted"/>
<gene>
    <name evidence="1" type="ORF">FCM35_KLT08227</name>
</gene>
<keyword evidence="2" id="KW-1185">Reference proteome</keyword>
<organism evidence="1 2">
    <name type="scientific">Carex littledalei</name>
    <dbReference type="NCBI Taxonomy" id="544730"/>
    <lineage>
        <taxon>Eukaryota</taxon>
        <taxon>Viridiplantae</taxon>
        <taxon>Streptophyta</taxon>
        <taxon>Embryophyta</taxon>
        <taxon>Tracheophyta</taxon>
        <taxon>Spermatophyta</taxon>
        <taxon>Magnoliopsida</taxon>
        <taxon>Liliopsida</taxon>
        <taxon>Poales</taxon>
        <taxon>Cyperaceae</taxon>
        <taxon>Cyperoideae</taxon>
        <taxon>Cariceae</taxon>
        <taxon>Carex</taxon>
        <taxon>Carex subgen. Euthyceras</taxon>
    </lineage>
</organism>
<dbReference type="Proteomes" id="UP000623129">
    <property type="component" value="Unassembled WGS sequence"/>
</dbReference>
<accession>A0A833QVS9</accession>
<dbReference type="EMBL" id="SWLB01000018">
    <property type="protein sequence ID" value="KAF3326597.1"/>
    <property type="molecule type" value="Genomic_DNA"/>
</dbReference>
<name>A0A833QVS9_9POAL</name>
<evidence type="ECO:0000313" key="2">
    <source>
        <dbReference type="Proteomes" id="UP000623129"/>
    </source>
</evidence>
<evidence type="ECO:0000313" key="1">
    <source>
        <dbReference type="EMBL" id="KAF3326597.1"/>
    </source>
</evidence>
<sequence>MPRINEHHQLLHSVYGIQTDIHTTSKVDMCVFSCNSIDEEHKMVFVLEIILYDQTTILDCIESMNDYDKSYIYLLQSTTHA</sequence>
<comment type="caution">
    <text evidence="1">The sequence shown here is derived from an EMBL/GenBank/DDBJ whole genome shotgun (WGS) entry which is preliminary data.</text>
</comment>
<protein>
    <submittedName>
        <fullName evidence="1">Uncharacterized protein</fullName>
    </submittedName>
</protein>
<reference evidence="1" key="1">
    <citation type="submission" date="2020-01" db="EMBL/GenBank/DDBJ databases">
        <title>Genome sequence of Kobresia littledalei, the first chromosome-level genome in the family Cyperaceae.</title>
        <authorList>
            <person name="Qu G."/>
        </authorList>
    </citation>
    <scope>NUCLEOTIDE SEQUENCE</scope>
    <source>
        <strain evidence="1">C.B.Clarke</strain>
        <tissue evidence="1">Leaf</tissue>
    </source>
</reference>
<dbReference type="AlphaFoldDB" id="A0A833QVS9"/>